<reference evidence="2" key="1">
    <citation type="journal article" date="2020" name="Nature">
        <title>Giant virus diversity and host interactions through global metagenomics.</title>
        <authorList>
            <person name="Schulz F."/>
            <person name="Roux S."/>
            <person name="Paez-Espino D."/>
            <person name="Jungbluth S."/>
            <person name="Walsh D.A."/>
            <person name="Denef V.J."/>
            <person name="McMahon K.D."/>
            <person name="Konstantinidis K.T."/>
            <person name="Eloe-Fadrosh E.A."/>
            <person name="Kyrpides N.C."/>
            <person name="Woyke T."/>
        </authorList>
    </citation>
    <scope>NUCLEOTIDE SEQUENCE</scope>
    <source>
        <strain evidence="2">GVMAG-M-3300023184-160</strain>
    </source>
</reference>
<organism evidence="2">
    <name type="scientific">viral metagenome</name>
    <dbReference type="NCBI Taxonomy" id="1070528"/>
    <lineage>
        <taxon>unclassified sequences</taxon>
        <taxon>metagenomes</taxon>
        <taxon>organismal metagenomes</taxon>
    </lineage>
</organism>
<keyword evidence="1" id="KW-1133">Transmembrane helix</keyword>
<dbReference type="InterPro" id="IPR018687">
    <property type="entry name" value="DUF2177_membr"/>
</dbReference>
<evidence type="ECO:0000256" key="1">
    <source>
        <dbReference type="SAM" id="Phobius"/>
    </source>
</evidence>
<feature type="transmembrane region" description="Helical" evidence="1">
    <location>
        <begin position="7"/>
        <end position="26"/>
    </location>
</feature>
<feature type="transmembrane region" description="Helical" evidence="1">
    <location>
        <begin position="77"/>
        <end position="95"/>
    </location>
</feature>
<feature type="transmembrane region" description="Helical" evidence="1">
    <location>
        <begin position="46"/>
        <end position="68"/>
    </location>
</feature>
<sequence>MTTNMTLFTAFIVTIVSFVVLDTIYFSLMYRFMNETIEKLQRKPLAIRYSSALVCYLAMTTLLVYFIVVKNHTIREAFFLGFLVYLIYETTNYAILRDWPISLVFIDSIWGGILFMLVAMINKIFV</sequence>
<feature type="transmembrane region" description="Helical" evidence="1">
    <location>
        <begin position="101"/>
        <end position="121"/>
    </location>
</feature>
<evidence type="ECO:0008006" key="3">
    <source>
        <dbReference type="Google" id="ProtNLM"/>
    </source>
</evidence>
<dbReference type="EMBL" id="MN739994">
    <property type="protein sequence ID" value="QHT82026.1"/>
    <property type="molecule type" value="Genomic_DNA"/>
</dbReference>
<protein>
    <recommendedName>
        <fullName evidence="3">DUF2177 family protein</fullName>
    </recommendedName>
</protein>
<dbReference type="AlphaFoldDB" id="A0A6C0HPF2"/>
<dbReference type="Pfam" id="PF09945">
    <property type="entry name" value="DUF2177"/>
    <property type="match status" value="1"/>
</dbReference>
<keyword evidence="1" id="KW-0472">Membrane</keyword>
<proteinExistence type="predicted"/>
<name>A0A6C0HPF2_9ZZZZ</name>
<keyword evidence="1" id="KW-0812">Transmembrane</keyword>
<evidence type="ECO:0000313" key="2">
    <source>
        <dbReference type="EMBL" id="QHT82026.1"/>
    </source>
</evidence>
<accession>A0A6C0HPF2</accession>